<organism evidence="8 9">
    <name type="scientific">Liquidambar formosana</name>
    <name type="common">Formosan gum</name>
    <dbReference type="NCBI Taxonomy" id="63359"/>
    <lineage>
        <taxon>Eukaryota</taxon>
        <taxon>Viridiplantae</taxon>
        <taxon>Streptophyta</taxon>
        <taxon>Embryophyta</taxon>
        <taxon>Tracheophyta</taxon>
        <taxon>Spermatophyta</taxon>
        <taxon>Magnoliopsida</taxon>
        <taxon>eudicotyledons</taxon>
        <taxon>Gunneridae</taxon>
        <taxon>Pentapetalae</taxon>
        <taxon>Saxifragales</taxon>
        <taxon>Altingiaceae</taxon>
        <taxon>Liquidambar</taxon>
    </lineage>
</organism>
<keyword evidence="1" id="KW-0479">Metal-binding</keyword>
<feature type="compositionally biased region" description="Polar residues" evidence="6">
    <location>
        <begin position="279"/>
        <end position="296"/>
    </location>
</feature>
<proteinExistence type="predicted"/>
<feature type="compositionally biased region" description="Basic and acidic residues" evidence="6">
    <location>
        <begin position="244"/>
        <end position="258"/>
    </location>
</feature>
<evidence type="ECO:0000256" key="2">
    <source>
        <dbReference type="ARBA" id="ARBA00022771"/>
    </source>
</evidence>
<evidence type="ECO:0000256" key="5">
    <source>
        <dbReference type="ARBA" id="ARBA00023163"/>
    </source>
</evidence>
<feature type="compositionally biased region" description="Polar residues" evidence="6">
    <location>
        <begin position="221"/>
        <end position="240"/>
    </location>
</feature>
<dbReference type="EMBL" id="JBBPBK010000014">
    <property type="protein sequence ID" value="KAK9271385.1"/>
    <property type="molecule type" value="Genomic_DNA"/>
</dbReference>
<evidence type="ECO:0000256" key="1">
    <source>
        <dbReference type="ARBA" id="ARBA00022723"/>
    </source>
</evidence>
<keyword evidence="3" id="KW-0862">Zinc</keyword>
<dbReference type="SUPFAM" id="SSF57903">
    <property type="entry name" value="FYVE/PHD zinc finger"/>
    <property type="match status" value="1"/>
</dbReference>
<dbReference type="GO" id="GO:0008270">
    <property type="term" value="F:zinc ion binding"/>
    <property type="evidence" value="ECO:0007669"/>
    <property type="project" value="UniProtKB-KW"/>
</dbReference>
<evidence type="ECO:0000313" key="9">
    <source>
        <dbReference type="Proteomes" id="UP001415857"/>
    </source>
</evidence>
<dbReference type="InterPro" id="IPR013083">
    <property type="entry name" value="Znf_RING/FYVE/PHD"/>
</dbReference>
<evidence type="ECO:0000256" key="4">
    <source>
        <dbReference type="ARBA" id="ARBA00023015"/>
    </source>
</evidence>
<evidence type="ECO:0000313" key="8">
    <source>
        <dbReference type="EMBL" id="KAK9271385.1"/>
    </source>
</evidence>
<protein>
    <recommendedName>
        <fullName evidence="7">Zinc finger PHD-type domain-containing protein</fullName>
    </recommendedName>
</protein>
<feature type="region of interest" description="Disordered" evidence="6">
    <location>
        <begin position="177"/>
        <end position="259"/>
    </location>
</feature>
<feature type="compositionally biased region" description="Basic and acidic residues" evidence="6">
    <location>
        <begin position="127"/>
        <end position="138"/>
    </location>
</feature>
<dbReference type="CDD" id="cd15489">
    <property type="entry name" value="PHD_SF"/>
    <property type="match status" value="1"/>
</dbReference>
<dbReference type="InterPro" id="IPR049914">
    <property type="entry name" value="PHD1-3/5-6"/>
</dbReference>
<feature type="compositionally biased region" description="Polar residues" evidence="6">
    <location>
        <begin position="177"/>
        <end position="190"/>
    </location>
</feature>
<dbReference type="GO" id="GO:0034244">
    <property type="term" value="P:negative regulation of transcription elongation by RNA polymerase II"/>
    <property type="evidence" value="ECO:0007669"/>
    <property type="project" value="InterPro"/>
</dbReference>
<keyword evidence="9" id="KW-1185">Reference proteome</keyword>
<dbReference type="InterPro" id="IPR001965">
    <property type="entry name" value="Znf_PHD"/>
</dbReference>
<dbReference type="Gene3D" id="3.30.40.10">
    <property type="entry name" value="Zinc/RING finger domain, C3HC4 (zinc finger)"/>
    <property type="match status" value="1"/>
</dbReference>
<dbReference type="Pfam" id="PF23121">
    <property type="entry name" value="SPOC_AIPP2"/>
    <property type="match status" value="1"/>
</dbReference>
<dbReference type="PANTHER" id="PTHR33304">
    <property type="match status" value="1"/>
</dbReference>
<keyword evidence="5" id="KW-0804">Transcription</keyword>
<evidence type="ECO:0000256" key="6">
    <source>
        <dbReference type="SAM" id="MobiDB-lite"/>
    </source>
</evidence>
<dbReference type="InterPro" id="IPR056280">
    <property type="entry name" value="AIPP2-like_SPOC"/>
</dbReference>
<dbReference type="SMART" id="SM00249">
    <property type="entry name" value="PHD"/>
    <property type="match status" value="1"/>
</dbReference>
<feature type="region of interest" description="Disordered" evidence="6">
    <location>
        <begin position="276"/>
        <end position="296"/>
    </location>
</feature>
<dbReference type="GO" id="GO:0140566">
    <property type="term" value="F:histone reader activity"/>
    <property type="evidence" value="ECO:0007669"/>
    <property type="project" value="InterPro"/>
</dbReference>
<evidence type="ECO:0000256" key="3">
    <source>
        <dbReference type="ARBA" id="ARBA00022833"/>
    </source>
</evidence>
<evidence type="ECO:0000259" key="7">
    <source>
        <dbReference type="SMART" id="SM00249"/>
    </source>
</evidence>
<gene>
    <name evidence="8" type="ORF">L1049_026975</name>
</gene>
<keyword evidence="2" id="KW-0863">Zinc-finger</keyword>
<dbReference type="InterPro" id="IPR011011">
    <property type="entry name" value="Znf_FYVE_PHD"/>
</dbReference>
<comment type="caution">
    <text evidence="8">The sequence shown here is derived from an EMBL/GenBank/DDBJ whole genome shotgun (WGS) entry which is preliminary data.</text>
</comment>
<reference evidence="8 9" key="1">
    <citation type="journal article" date="2024" name="Plant J.">
        <title>Genome sequences and population genomics reveal climatic adaptation and genomic divergence between two closely related sweetgum species.</title>
        <authorList>
            <person name="Xu W.Q."/>
            <person name="Ren C.Q."/>
            <person name="Zhang X.Y."/>
            <person name="Comes H.P."/>
            <person name="Liu X.H."/>
            <person name="Li Y.G."/>
            <person name="Kettle C.J."/>
            <person name="Jalonen R."/>
            <person name="Gaisberger H."/>
            <person name="Ma Y.Z."/>
            <person name="Qiu Y.X."/>
        </authorList>
    </citation>
    <scope>NUCLEOTIDE SEQUENCE [LARGE SCALE GENOMIC DNA]</scope>
    <source>
        <strain evidence="8">Hangzhou</strain>
    </source>
</reference>
<dbReference type="PANTHER" id="PTHR33304:SF18">
    <property type="entry name" value="CHROMATIN REGULATOR PHD FAMILY-RELATED"/>
    <property type="match status" value="1"/>
</dbReference>
<feature type="compositionally biased region" description="Basic and acidic residues" evidence="6">
    <location>
        <begin position="207"/>
        <end position="220"/>
    </location>
</feature>
<keyword evidence="4" id="KW-0805">Transcription regulation</keyword>
<name>A0AAP0NGG9_LIQFO</name>
<dbReference type="AlphaFoldDB" id="A0AAP0NGG9"/>
<accession>A0AAP0NGG9</accession>
<sequence length="454" mass="51924">MVTICQKCGDKGYSVALIYCDKCQVSAEHRYCLDILPETFDEYVTWFCEDCVPKVAEPTLEKACSIPLRKSGRFKVKAVHVTQSRTIVKKNKRTRLSVKRKNITGPVTKTKVPRCESSPLLQPCKAHSSEDREKDQKLGKRRKLKLRYRGKPDDEVEYSKFNTFQIASGSLLNISENEPSLQPCEDNSSENCEKDQKLGKQRKSILRYRDKPEDEAESTKFDTFQRASGNPSNISANDPSLQPCEDHSSENCETDQKLGKQRKSILRYRGNFDDEAESSKFNTSQKASGDPSNISGHDNYVHAQPIIDPVWRGIFSICKENFGAIDGLVAHLSSKACLKVCEEARLLPELLCLDMLPRSDVWPKSFGRSGPGDDHIGLYFFPENERDERVFDNLVEYMIDQDLAMRAVAENAELLVFTSMQLPIEYWSEPTRLYVKKKIFFSYCMCKINLMFYL</sequence>
<feature type="domain" description="Zinc finger PHD-type" evidence="7">
    <location>
        <begin position="4"/>
        <end position="52"/>
    </location>
</feature>
<dbReference type="Proteomes" id="UP001415857">
    <property type="component" value="Unassembled WGS sequence"/>
</dbReference>
<feature type="region of interest" description="Disordered" evidence="6">
    <location>
        <begin position="118"/>
        <end position="146"/>
    </location>
</feature>